<comment type="caution">
    <text evidence="1">The sequence shown here is derived from an EMBL/GenBank/DDBJ whole genome shotgun (WGS) entry which is preliminary data.</text>
</comment>
<name>A0A7C9MBI7_9DEIO</name>
<proteinExistence type="predicted"/>
<evidence type="ECO:0000313" key="2">
    <source>
        <dbReference type="Proteomes" id="UP000483286"/>
    </source>
</evidence>
<dbReference type="AlphaFoldDB" id="A0A7C9MBI7"/>
<organism evidence="1 2">
    <name type="scientific">Deinococcus arboris</name>
    <dbReference type="NCBI Taxonomy" id="2682977"/>
    <lineage>
        <taxon>Bacteria</taxon>
        <taxon>Thermotogati</taxon>
        <taxon>Deinococcota</taxon>
        <taxon>Deinococci</taxon>
        <taxon>Deinococcales</taxon>
        <taxon>Deinococcaceae</taxon>
        <taxon>Deinococcus</taxon>
    </lineage>
</organism>
<dbReference type="EMBL" id="WQLB01000045">
    <property type="protein sequence ID" value="MVN89163.1"/>
    <property type="molecule type" value="Genomic_DNA"/>
</dbReference>
<dbReference type="RefSeq" id="WP_157461424.1">
    <property type="nucleotide sequence ID" value="NZ_WQLB01000045.1"/>
</dbReference>
<sequence length="137" mass="15015">MTDHSATSPGSPLSPAVALLLARLQERVETVPGWLSEQENAQHLYLVLVRPGVWRGLSPAVQFLMVSAEQIAEPDPLLHFLAAAGQPVTLADDWPNDVTSEAGYAVTHRWLNPNRPIGLFPTYRAAIQQIHAQAHQL</sequence>
<dbReference type="Proteomes" id="UP000483286">
    <property type="component" value="Unassembled WGS sequence"/>
</dbReference>
<gene>
    <name evidence="1" type="ORF">GO986_20720</name>
</gene>
<protein>
    <submittedName>
        <fullName evidence="1">Uncharacterized protein</fullName>
    </submittedName>
</protein>
<reference evidence="1 2" key="1">
    <citation type="submission" date="2019-12" db="EMBL/GenBank/DDBJ databases">
        <title>Deinococcus sp. HMF7620 Genome sequencing and assembly.</title>
        <authorList>
            <person name="Kang H."/>
            <person name="Kim H."/>
            <person name="Joh K."/>
        </authorList>
    </citation>
    <scope>NUCLEOTIDE SEQUENCE [LARGE SCALE GENOMIC DNA]</scope>
    <source>
        <strain evidence="1 2">HMF7620</strain>
    </source>
</reference>
<accession>A0A7C9MBI7</accession>
<keyword evidence="2" id="KW-1185">Reference proteome</keyword>
<evidence type="ECO:0000313" key="1">
    <source>
        <dbReference type="EMBL" id="MVN89163.1"/>
    </source>
</evidence>